<sequence length="252" mass="26349">MPGSASQQPPQQQPGTTTPSRSPQASLADSPLSPTQQQCLTPPSVRRREARIARCAVVAGARADARRAAAAAAGGGEGGAPIEDEPRVGYAAEEVEARRTGRRAAAWRGWEADAAAYEGPRVGEGDVVRPDGTVDWERFDRAADGEAGYADAVELDGPLALGRAADQRAQDVRRSLDAPAALPPRAPLVTLPSLPSALAAPQLAVDMLPLVLGAVYVAARAFGVGSRRPVTEASSGAGAKTRRWQNEHDRRE</sequence>
<feature type="compositionally biased region" description="Polar residues" evidence="1">
    <location>
        <begin position="32"/>
        <end position="41"/>
    </location>
</feature>
<keyword evidence="3" id="KW-1185">Reference proteome</keyword>
<evidence type="ECO:0000256" key="1">
    <source>
        <dbReference type="SAM" id="MobiDB-lite"/>
    </source>
</evidence>
<feature type="region of interest" description="Disordered" evidence="1">
    <location>
        <begin position="64"/>
        <end position="87"/>
    </location>
</feature>
<protein>
    <submittedName>
        <fullName evidence="2">ATP-dependent DNA helicase</fullName>
    </submittedName>
</protein>
<accession>A0A5C5FTJ1</accession>
<gene>
    <name evidence="2" type="ORF">DMC30DRAFT_269626</name>
</gene>
<name>A0A5C5FTJ1_9BASI</name>
<keyword evidence="2" id="KW-0547">Nucleotide-binding</keyword>
<dbReference type="EMBL" id="SOZI01000075">
    <property type="protein sequence ID" value="TNY20130.1"/>
    <property type="molecule type" value="Genomic_DNA"/>
</dbReference>
<reference evidence="2 3" key="1">
    <citation type="submission" date="2019-03" db="EMBL/GenBank/DDBJ databases">
        <title>Rhodosporidium diobovatum UCD-FST 08-225 genome sequencing, assembly, and annotation.</title>
        <authorList>
            <person name="Fakankun I.U."/>
            <person name="Fristensky B."/>
            <person name="Levin D.B."/>
        </authorList>
    </citation>
    <scope>NUCLEOTIDE SEQUENCE [LARGE SCALE GENOMIC DNA]</scope>
    <source>
        <strain evidence="2 3">UCD-FST 08-225</strain>
    </source>
</reference>
<organism evidence="2 3">
    <name type="scientific">Rhodotorula diobovata</name>
    <dbReference type="NCBI Taxonomy" id="5288"/>
    <lineage>
        <taxon>Eukaryota</taxon>
        <taxon>Fungi</taxon>
        <taxon>Dikarya</taxon>
        <taxon>Basidiomycota</taxon>
        <taxon>Pucciniomycotina</taxon>
        <taxon>Microbotryomycetes</taxon>
        <taxon>Sporidiobolales</taxon>
        <taxon>Sporidiobolaceae</taxon>
        <taxon>Rhodotorula</taxon>
    </lineage>
</organism>
<dbReference type="GO" id="GO:0004386">
    <property type="term" value="F:helicase activity"/>
    <property type="evidence" value="ECO:0007669"/>
    <property type="project" value="UniProtKB-KW"/>
</dbReference>
<proteinExistence type="predicted"/>
<keyword evidence="2" id="KW-0347">Helicase</keyword>
<feature type="compositionally biased region" description="Low complexity" evidence="1">
    <location>
        <begin position="1"/>
        <end position="24"/>
    </location>
</feature>
<feature type="region of interest" description="Disordered" evidence="1">
    <location>
        <begin position="1"/>
        <end position="46"/>
    </location>
</feature>
<keyword evidence="2" id="KW-0378">Hydrolase</keyword>
<evidence type="ECO:0000313" key="3">
    <source>
        <dbReference type="Proteomes" id="UP000311382"/>
    </source>
</evidence>
<evidence type="ECO:0000313" key="2">
    <source>
        <dbReference type="EMBL" id="TNY20130.1"/>
    </source>
</evidence>
<dbReference type="AlphaFoldDB" id="A0A5C5FTJ1"/>
<dbReference type="Proteomes" id="UP000311382">
    <property type="component" value="Unassembled WGS sequence"/>
</dbReference>
<keyword evidence="2" id="KW-0067">ATP-binding</keyword>
<feature type="region of interest" description="Disordered" evidence="1">
    <location>
        <begin position="226"/>
        <end position="252"/>
    </location>
</feature>
<comment type="caution">
    <text evidence="2">The sequence shown here is derived from an EMBL/GenBank/DDBJ whole genome shotgun (WGS) entry which is preliminary data.</text>
</comment>